<evidence type="ECO:0008006" key="13">
    <source>
        <dbReference type="Google" id="ProtNLM"/>
    </source>
</evidence>
<keyword evidence="3 8" id="KW-0812">Transmembrane</keyword>
<feature type="transmembrane region" description="Helical" evidence="8">
    <location>
        <begin position="170"/>
        <end position="188"/>
    </location>
</feature>
<sequence>MSNQPQHRRRGDSTRQRSGRHLYRFLADEVDARWVLIGLAILLAGLGEALLLALINLAAEGIYAGEERWLLALAFGGVFAASAAAQWLVLSRSSDAVEGAIAGIKIRVAEKLRRSSLRVVEAQGGIDAYAPLTRIGVISQGTVLLVLAAQALSVLAFVCIYLALLSPASLVAIVAILAVTLPVLGAGYEGTRSLLQRAAAVEGRFFHRFGELVSGFSDVVMDRRLSDGLLADLGRISRESLDAKLAATERHVRDINFASSMLSLLMFAVMFAVPLTLGQDGGMSHELATAVLFLFGPVGELAAAIPVLGRFDAAVSDLYALEARLDHASAAADDLPPAVGPRGFERIELAGVGFHYDLADAAIGEASLGDKQTAFAVGPLDLTLRRGELVFIVGGNGSGKSTLLKLLTGLYRPAAGRVLLDGKAIADDARPAYRTLFATVFTDFHLFERLHGQPDVDPAAVNERLAELGLAGKTRYTAGGFTDLALSTGQRKRIALLAALGKERPILVLDELAADQDPPFRRRFYEEMLPALKEQGLTLVCVTHDDHYFHVADRVLRMRDGRLLEQGHGGSPGDGA</sequence>
<dbReference type="PANTHER" id="PTHR43553">
    <property type="entry name" value="HEAVY METAL TRANSPORTER"/>
    <property type="match status" value="1"/>
</dbReference>
<evidence type="ECO:0000259" key="10">
    <source>
        <dbReference type="PROSITE" id="PS50929"/>
    </source>
</evidence>
<keyword evidence="12" id="KW-1185">Reference proteome</keyword>
<name>A0ABS1CLH4_9GAMM</name>
<evidence type="ECO:0000313" key="12">
    <source>
        <dbReference type="Proteomes" id="UP000748752"/>
    </source>
</evidence>
<dbReference type="PANTHER" id="PTHR43553:SF11">
    <property type="entry name" value="ABC TRANSPORTER ATP-BINDING_PERMEASE PROTEIN YOJI"/>
    <property type="match status" value="1"/>
</dbReference>
<keyword evidence="7 8" id="KW-0472">Membrane</keyword>
<dbReference type="Gene3D" id="1.20.1560.10">
    <property type="entry name" value="ABC transporter type 1, transmembrane domain"/>
    <property type="match status" value="1"/>
</dbReference>
<evidence type="ECO:0000256" key="8">
    <source>
        <dbReference type="SAM" id="Phobius"/>
    </source>
</evidence>
<dbReference type="Pfam" id="PF00005">
    <property type="entry name" value="ABC_tran"/>
    <property type="match status" value="1"/>
</dbReference>
<dbReference type="InterPro" id="IPR036640">
    <property type="entry name" value="ABC1_TM_sf"/>
</dbReference>
<dbReference type="CDD" id="cd03225">
    <property type="entry name" value="ABC_cobalt_CbiO_domain1"/>
    <property type="match status" value="1"/>
</dbReference>
<keyword evidence="2" id="KW-0813">Transport</keyword>
<feature type="transmembrane region" description="Helical" evidence="8">
    <location>
        <begin position="143"/>
        <end position="164"/>
    </location>
</feature>
<dbReference type="InterPro" id="IPR003439">
    <property type="entry name" value="ABC_transporter-like_ATP-bd"/>
</dbReference>
<keyword evidence="5" id="KW-0067">ATP-binding</keyword>
<organism evidence="11 12">
    <name type="scientific">Thiohalocapsa halophila</name>
    <dbReference type="NCBI Taxonomy" id="69359"/>
    <lineage>
        <taxon>Bacteria</taxon>
        <taxon>Pseudomonadati</taxon>
        <taxon>Pseudomonadota</taxon>
        <taxon>Gammaproteobacteria</taxon>
        <taxon>Chromatiales</taxon>
        <taxon>Chromatiaceae</taxon>
        <taxon>Thiohalocapsa</taxon>
    </lineage>
</organism>
<feature type="domain" description="ABC transporter" evidence="9">
    <location>
        <begin position="358"/>
        <end position="576"/>
    </location>
</feature>
<evidence type="ECO:0000313" key="11">
    <source>
        <dbReference type="EMBL" id="MBK1632775.1"/>
    </source>
</evidence>
<reference evidence="11 12" key="1">
    <citation type="journal article" date="2020" name="Microorganisms">
        <title>Osmotic Adaptation and Compatible Solute Biosynthesis of Phototrophic Bacteria as Revealed from Genome Analyses.</title>
        <authorList>
            <person name="Imhoff J.F."/>
            <person name="Rahn T."/>
            <person name="Kunzel S."/>
            <person name="Keller A."/>
            <person name="Neulinger S.C."/>
        </authorList>
    </citation>
    <scope>NUCLEOTIDE SEQUENCE [LARGE SCALE GENOMIC DNA]</scope>
    <source>
        <strain evidence="11 12">DSM 6210</strain>
    </source>
</reference>
<comment type="subcellular location">
    <subcellularLocation>
        <location evidence="1">Cell membrane</location>
        <topology evidence="1">Multi-pass membrane protein</topology>
    </subcellularLocation>
</comment>
<evidence type="ECO:0000256" key="1">
    <source>
        <dbReference type="ARBA" id="ARBA00004651"/>
    </source>
</evidence>
<dbReference type="PROSITE" id="PS50929">
    <property type="entry name" value="ABC_TM1F"/>
    <property type="match status" value="1"/>
</dbReference>
<protein>
    <recommendedName>
        <fullName evidence="13">Cyclic peptide export ABC transporter</fullName>
    </recommendedName>
</protein>
<keyword evidence="6 8" id="KW-1133">Transmembrane helix</keyword>
<proteinExistence type="predicted"/>
<dbReference type="InterPro" id="IPR015856">
    <property type="entry name" value="ABC_transpr_CbiO/EcfA_su"/>
</dbReference>
<keyword evidence="4" id="KW-0547">Nucleotide-binding</keyword>
<dbReference type="InterPro" id="IPR011527">
    <property type="entry name" value="ABC1_TM_dom"/>
</dbReference>
<evidence type="ECO:0000256" key="7">
    <source>
        <dbReference type="ARBA" id="ARBA00023136"/>
    </source>
</evidence>
<evidence type="ECO:0000256" key="2">
    <source>
        <dbReference type="ARBA" id="ARBA00022448"/>
    </source>
</evidence>
<dbReference type="Gene3D" id="3.40.50.300">
    <property type="entry name" value="P-loop containing nucleotide triphosphate hydrolases"/>
    <property type="match status" value="1"/>
</dbReference>
<dbReference type="RefSeq" id="WP_200240574.1">
    <property type="nucleotide sequence ID" value="NZ_NRRV01000057.1"/>
</dbReference>
<feature type="domain" description="ABC transmembrane type-1" evidence="10">
    <location>
        <begin position="35"/>
        <end position="219"/>
    </location>
</feature>
<evidence type="ECO:0000256" key="5">
    <source>
        <dbReference type="ARBA" id="ARBA00022840"/>
    </source>
</evidence>
<feature type="transmembrane region" description="Helical" evidence="8">
    <location>
        <begin position="69"/>
        <end position="90"/>
    </location>
</feature>
<dbReference type="Proteomes" id="UP000748752">
    <property type="component" value="Unassembled WGS sequence"/>
</dbReference>
<dbReference type="InterPro" id="IPR050095">
    <property type="entry name" value="ECF_ABC_transporter_ATP-bd"/>
</dbReference>
<evidence type="ECO:0000256" key="6">
    <source>
        <dbReference type="ARBA" id="ARBA00022989"/>
    </source>
</evidence>
<evidence type="ECO:0000256" key="3">
    <source>
        <dbReference type="ARBA" id="ARBA00022692"/>
    </source>
</evidence>
<evidence type="ECO:0000256" key="4">
    <source>
        <dbReference type="ARBA" id="ARBA00022741"/>
    </source>
</evidence>
<dbReference type="InterPro" id="IPR027417">
    <property type="entry name" value="P-loop_NTPase"/>
</dbReference>
<evidence type="ECO:0000259" key="9">
    <source>
        <dbReference type="PROSITE" id="PS50893"/>
    </source>
</evidence>
<accession>A0ABS1CLH4</accession>
<dbReference type="EMBL" id="NRRV01000057">
    <property type="protein sequence ID" value="MBK1632775.1"/>
    <property type="molecule type" value="Genomic_DNA"/>
</dbReference>
<dbReference type="PROSITE" id="PS50893">
    <property type="entry name" value="ABC_TRANSPORTER_2"/>
    <property type="match status" value="1"/>
</dbReference>
<dbReference type="InterPro" id="IPR003593">
    <property type="entry name" value="AAA+_ATPase"/>
</dbReference>
<feature type="transmembrane region" description="Helical" evidence="8">
    <location>
        <begin position="255"/>
        <end position="275"/>
    </location>
</feature>
<gene>
    <name evidence="11" type="ORF">CKO31_18890</name>
</gene>
<comment type="caution">
    <text evidence="11">The sequence shown here is derived from an EMBL/GenBank/DDBJ whole genome shotgun (WGS) entry which is preliminary data.</text>
</comment>
<dbReference type="SUPFAM" id="SSF90123">
    <property type="entry name" value="ABC transporter transmembrane region"/>
    <property type="match status" value="1"/>
</dbReference>
<dbReference type="SUPFAM" id="SSF52540">
    <property type="entry name" value="P-loop containing nucleoside triphosphate hydrolases"/>
    <property type="match status" value="1"/>
</dbReference>
<feature type="transmembrane region" description="Helical" evidence="8">
    <location>
        <begin position="34"/>
        <end position="57"/>
    </location>
</feature>
<dbReference type="SMART" id="SM00382">
    <property type="entry name" value="AAA"/>
    <property type="match status" value="1"/>
</dbReference>
<feature type="transmembrane region" description="Helical" evidence="8">
    <location>
        <begin position="287"/>
        <end position="308"/>
    </location>
</feature>